<comment type="similarity">
    <text evidence="1">Belongs to the LysR transcriptional regulatory family.</text>
</comment>
<dbReference type="PANTHER" id="PTHR30346">
    <property type="entry name" value="TRANSCRIPTIONAL DUAL REGULATOR HCAR-RELATED"/>
    <property type="match status" value="1"/>
</dbReference>
<dbReference type="InterPro" id="IPR036390">
    <property type="entry name" value="WH_DNA-bd_sf"/>
</dbReference>
<keyword evidence="8" id="KW-1185">Reference proteome</keyword>
<keyword evidence="4" id="KW-0010">Activator</keyword>
<feature type="domain" description="HTH lysR-type" evidence="6">
    <location>
        <begin position="1"/>
        <end position="62"/>
    </location>
</feature>
<evidence type="ECO:0000256" key="3">
    <source>
        <dbReference type="ARBA" id="ARBA00023125"/>
    </source>
</evidence>
<dbReference type="PRINTS" id="PR00039">
    <property type="entry name" value="HTHLYSR"/>
</dbReference>
<evidence type="ECO:0000313" key="8">
    <source>
        <dbReference type="Proteomes" id="UP001597322"/>
    </source>
</evidence>
<name>A0ABW4M434_9HYPH</name>
<comment type="caution">
    <text evidence="7">The sequence shown here is derived from an EMBL/GenBank/DDBJ whole genome shotgun (WGS) entry which is preliminary data.</text>
</comment>
<proteinExistence type="inferred from homology"/>
<evidence type="ECO:0000313" key="7">
    <source>
        <dbReference type="EMBL" id="MFD1746227.1"/>
    </source>
</evidence>
<dbReference type="Pfam" id="PF00126">
    <property type="entry name" value="HTH_1"/>
    <property type="match status" value="1"/>
</dbReference>
<evidence type="ECO:0000256" key="2">
    <source>
        <dbReference type="ARBA" id="ARBA00023015"/>
    </source>
</evidence>
<dbReference type="Pfam" id="PF03466">
    <property type="entry name" value="LysR_substrate"/>
    <property type="match status" value="1"/>
</dbReference>
<dbReference type="InterPro" id="IPR000847">
    <property type="entry name" value="LysR_HTH_N"/>
</dbReference>
<dbReference type="PROSITE" id="PS50931">
    <property type="entry name" value="HTH_LYSR"/>
    <property type="match status" value="1"/>
</dbReference>
<dbReference type="EMBL" id="JBHUEQ010000023">
    <property type="protein sequence ID" value="MFD1746227.1"/>
    <property type="molecule type" value="Genomic_DNA"/>
</dbReference>
<dbReference type="InterPro" id="IPR036388">
    <property type="entry name" value="WH-like_DNA-bd_sf"/>
</dbReference>
<dbReference type="Proteomes" id="UP001597322">
    <property type="component" value="Unassembled WGS sequence"/>
</dbReference>
<keyword evidence="5" id="KW-0804">Transcription</keyword>
<evidence type="ECO:0000259" key="6">
    <source>
        <dbReference type="PROSITE" id="PS50931"/>
    </source>
</evidence>
<dbReference type="CDD" id="cd08411">
    <property type="entry name" value="PBP2_OxyR"/>
    <property type="match status" value="1"/>
</dbReference>
<evidence type="ECO:0000256" key="5">
    <source>
        <dbReference type="ARBA" id="ARBA00023163"/>
    </source>
</evidence>
<accession>A0ABW4M434</accession>
<dbReference type="InterPro" id="IPR005119">
    <property type="entry name" value="LysR_subst-bd"/>
</dbReference>
<keyword evidence="2" id="KW-0805">Transcription regulation</keyword>
<dbReference type="SUPFAM" id="SSF53850">
    <property type="entry name" value="Periplasmic binding protein-like II"/>
    <property type="match status" value="1"/>
</dbReference>
<keyword evidence="3" id="KW-0238">DNA-binding</keyword>
<dbReference type="Gene3D" id="1.10.10.10">
    <property type="entry name" value="Winged helix-like DNA-binding domain superfamily/Winged helix DNA-binding domain"/>
    <property type="match status" value="1"/>
</dbReference>
<protein>
    <submittedName>
        <fullName evidence="7">Hydrogen peroxide-inducible genes activator</fullName>
    </submittedName>
</protein>
<dbReference type="PANTHER" id="PTHR30346:SF26">
    <property type="entry name" value="HYDROGEN PEROXIDE-INDUCIBLE GENES ACTIVATOR"/>
    <property type="match status" value="1"/>
</dbReference>
<reference evidence="8" key="1">
    <citation type="journal article" date="2019" name="Int. J. Syst. Evol. Microbiol.">
        <title>The Global Catalogue of Microorganisms (GCM) 10K type strain sequencing project: providing services to taxonomists for standard genome sequencing and annotation.</title>
        <authorList>
            <consortium name="The Broad Institute Genomics Platform"/>
            <consortium name="The Broad Institute Genome Sequencing Center for Infectious Disease"/>
            <person name="Wu L."/>
            <person name="Ma J."/>
        </authorList>
    </citation>
    <scope>NUCLEOTIDE SEQUENCE [LARGE SCALE GENOMIC DNA]</scope>
    <source>
        <strain evidence="8">CG52</strain>
    </source>
</reference>
<organism evidence="7 8">
    <name type="scientific">Rhizobium helianthi</name>
    <dbReference type="NCBI Taxonomy" id="1132695"/>
    <lineage>
        <taxon>Bacteria</taxon>
        <taxon>Pseudomonadati</taxon>
        <taxon>Pseudomonadota</taxon>
        <taxon>Alphaproteobacteria</taxon>
        <taxon>Hyphomicrobiales</taxon>
        <taxon>Rhizobiaceae</taxon>
        <taxon>Rhizobium/Agrobacterium group</taxon>
        <taxon>Rhizobium</taxon>
    </lineage>
</organism>
<sequence length="316" mass="34837">MPFRPSHRQLEYLLALDATRHFGRAAERCHVSQPTLSVQIGLLEKQLGISLIDRTPGALTLSPAGRDIAAAARTVLSTLDEIVAIASIGRNNLGGLIRLGAVPTFGPYFLPAVLPQLHERYPQLRLHVREDRPRDLEEGVREGTIDCALGQRPQNDETLMFEQICSEQIFLGVPQRHRLAGAGSIRLSDLKGEILLTLGSGHRLLENVRELASLSGAIMAEDYEGTSLDTLRQMVSIEMGLSLFPELYARSEMPRDASIALLTISDWPASREIGFFWRRNSARTSHYEMLASHARAVAQEKLPYASAAQQPGTGMP</sequence>
<dbReference type="Gene3D" id="3.40.190.10">
    <property type="entry name" value="Periplasmic binding protein-like II"/>
    <property type="match status" value="2"/>
</dbReference>
<dbReference type="RefSeq" id="WP_377401453.1">
    <property type="nucleotide sequence ID" value="NZ_JBHUEQ010000023.1"/>
</dbReference>
<evidence type="ECO:0000256" key="4">
    <source>
        <dbReference type="ARBA" id="ARBA00023159"/>
    </source>
</evidence>
<evidence type="ECO:0000256" key="1">
    <source>
        <dbReference type="ARBA" id="ARBA00009437"/>
    </source>
</evidence>
<gene>
    <name evidence="7" type="ORF">ACFSE1_12205</name>
</gene>
<dbReference type="SUPFAM" id="SSF46785">
    <property type="entry name" value="Winged helix' DNA-binding domain"/>
    <property type="match status" value="1"/>
</dbReference>